<feature type="region of interest" description="Disordered" evidence="1">
    <location>
        <begin position="123"/>
        <end position="153"/>
    </location>
</feature>
<protein>
    <submittedName>
        <fullName evidence="2">Uncharacterized protein</fullName>
    </submittedName>
</protein>
<gene>
    <name evidence="2" type="ORF">OSJNBb0005F01.3</name>
</gene>
<dbReference type="Proteomes" id="UP000000763">
    <property type="component" value="Chromosome 10"/>
</dbReference>
<evidence type="ECO:0000256" key="1">
    <source>
        <dbReference type="SAM" id="MobiDB-lite"/>
    </source>
</evidence>
<organism evidence="2 3">
    <name type="scientific">Oryza sativa subsp. japonica</name>
    <name type="common">Rice</name>
    <dbReference type="NCBI Taxonomy" id="39947"/>
    <lineage>
        <taxon>Eukaryota</taxon>
        <taxon>Viridiplantae</taxon>
        <taxon>Streptophyta</taxon>
        <taxon>Embryophyta</taxon>
        <taxon>Tracheophyta</taxon>
        <taxon>Spermatophyta</taxon>
        <taxon>Magnoliopsida</taxon>
        <taxon>Liliopsida</taxon>
        <taxon>Poales</taxon>
        <taxon>Poaceae</taxon>
        <taxon>BOP clade</taxon>
        <taxon>Oryzoideae</taxon>
        <taxon>Oryzeae</taxon>
        <taxon>Oryzinae</taxon>
        <taxon>Oryza</taxon>
        <taxon>Oryza sativa</taxon>
    </lineage>
</organism>
<name>Q7G4K1_ORYSJ</name>
<reference evidence="3" key="2">
    <citation type="journal article" date="2008" name="Nucleic Acids Res.">
        <title>The rice annotation project database (RAP-DB): 2008 update.</title>
        <authorList>
            <consortium name="The rice annotation project (RAP)"/>
        </authorList>
    </citation>
    <scope>GENOME REANNOTATION</scope>
    <source>
        <strain evidence="3">cv. Nipponbare</strain>
    </source>
</reference>
<accession>Q7G4K1</accession>
<sequence length="153" mass="16399">MSLARTAEPPWQPQRRCGGALALPLRGHDEVEEAASCASYRGQRGRGKAMEVRDEMHNAAGLREDGRGSGDILLPSLHCLPPHVAPLLSPFSHIGAWHHSGSEAAWSASATGHRGMLRLRCQPPRRALPQPPPSPEQAPSPQRHCGCHGDAAP</sequence>
<evidence type="ECO:0000313" key="2">
    <source>
        <dbReference type="EMBL" id="AAN09853.1"/>
    </source>
</evidence>
<dbReference type="EMBL" id="AC104322">
    <property type="protein sequence ID" value="AAN09853.1"/>
    <property type="molecule type" value="Genomic_DNA"/>
</dbReference>
<proteinExistence type="predicted"/>
<feature type="compositionally biased region" description="Pro residues" evidence="1">
    <location>
        <begin position="129"/>
        <end position="138"/>
    </location>
</feature>
<evidence type="ECO:0000313" key="3">
    <source>
        <dbReference type="Proteomes" id="UP000000763"/>
    </source>
</evidence>
<dbReference type="AlphaFoldDB" id="Q7G4K1"/>
<reference evidence="3" key="1">
    <citation type="journal article" date="2005" name="Nature">
        <title>The map-based sequence of the rice genome.</title>
        <authorList>
            <consortium name="International rice genome sequencing project (IRGSP)"/>
            <person name="Matsumoto T."/>
            <person name="Wu J."/>
            <person name="Kanamori H."/>
            <person name="Katayose Y."/>
            <person name="Fujisawa M."/>
            <person name="Namiki N."/>
            <person name="Mizuno H."/>
            <person name="Yamamoto K."/>
            <person name="Antonio B.A."/>
            <person name="Baba T."/>
            <person name="Sakata K."/>
            <person name="Nagamura Y."/>
            <person name="Aoki H."/>
            <person name="Arikawa K."/>
            <person name="Arita K."/>
            <person name="Bito T."/>
            <person name="Chiden Y."/>
            <person name="Fujitsuka N."/>
            <person name="Fukunaka R."/>
            <person name="Hamada M."/>
            <person name="Harada C."/>
            <person name="Hayashi A."/>
            <person name="Hijishita S."/>
            <person name="Honda M."/>
            <person name="Hosokawa S."/>
            <person name="Ichikawa Y."/>
            <person name="Idonuma A."/>
            <person name="Iijima M."/>
            <person name="Ikeda M."/>
            <person name="Ikeno M."/>
            <person name="Ito K."/>
            <person name="Ito S."/>
            <person name="Ito T."/>
            <person name="Ito Y."/>
            <person name="Ito Y."/>
            <person name="Iwabuchi A."/>
            <person name="Kamiya K."/>
            <person name="Karasawa W."/>
            <person name="Kurita K."/>
            <person name="Katagiri S."/>
            <person name="Kikuta A."/>
            <person name="Kobayashi H."/>
            <person name="Kobayashi N."/>
            <person name="Machita K."/>
            <person name="Maehara T."/>
            <person name="Masukawa M."/>
            <person name="Mizubayashi T."/>
            <person name="Mukai Y."/>
            <person name="Nagasaki H."/>
            <person name="Nagata Y."/>
            <person name="Naito S."/>
            <person name="Nakashima M."/>
            <person name="Nakama Y."/>
            <person name="Nakamichi Y."/>
            <person name="Nakamura M."/>
            <person name="Meguro A."/>
            <person name="Negishi M."/>
            <person name="Ohta I."/>
            <person name="Ohta T."/>
            <person name="Okamoto M."/>
            <person name="Ono N."/>
            <person name="Saji S."/>
            <person name="Sakaguchi M."/>
            <person name="Sakai K."/>
            <person name="Shibata M."/>
            <person name="Shimokawa T."/>
            <person name="Song J."/>
            <person name="Takazaki Y."/>
            <person name="Terasawa K."/>
            <person name="Tsugane M."/>
            <person name="Tsuji K."/>
            <person name="Ueda S."/>
            <person name="Waki K."/>
            <person name="Yamagata H."/>
            <person name="Yamamoto M."/>
            <person name="Yamamoto S."/>
            <person name="Yamane H."/>
            <person name="Yoshiki S."/>
            <person name="Yoshihara R."/>
            <person name="Yukawa K."/>
            <person name="Zhong H."/>
            <person name="Yano M."/>
            <person name="Yuan Q."/>
            <person name="Ouyang S."/>
            <person name="Liu J."/>
            <person name="Jones K.M."/>
            <person name="Gansberger K."/>
            <person name="Moffat K."/>
            <person name="Hill J."/>
            <person name="Bera J."/>
            <person name="Fadrosh D."/>
            <person name="Jin S."/>
            <person name="Johri S."/>
            <person name="Kim M."/>
            <person name="Overton L."/>
            <person name="Reardon M."/>
            <person name="Tsitrin T."/>
            <person name="Vuong H."/>
            <person name="Weaver B."/>
            <person name="Ciecko A."/>
            <person name="Tallon L."/>
            <person name="Jackson J."/>
            <person name="Pai G."/>
            <person name="Aken S.V."/>
            <person name="Utterback T."/>
            <person name="Reidmuller S."/>
            <person name="Feldblyum T."/>
            <person name="Hsiao J."/>
            <person name="Zismann V."/>
            <person name="Iobst S."/>
            <person name="de Vazeille A.R."/>
            <person name="Buell C.R."/>
            <person name="Ying K."/>
            <person name="Li Y."/>
            <person name="Lu T."/>
            <person name="Huang Y."/>
            <person name="Zhao Q."/>
            <person name="Feng Q."/>
            <person name="Zhang L."/>
            <person name="Zhu J."/>
            <person name="Weng Q."/>
            <person name="Mu J."/>
            <person name="Lu Y."/>
            <person name="Fan D."/>
            <person name="Liu Y."/>
            <person name="Guan J."/>
            <person name="Zhang Y."/>
            <person name="Yu S."/>
            <person name="Liu X."/>
            <person name="Zhang Y."/>
            <person name="Hong G."/>
            <person name="Han B."/>
            <person name="Choisne N."/>
            <person name="Demange N."/>
            <person name="Orjeda G."/>
            <person name="Samain S."/>
            <person name="Cattolico L."/>
            <person name="Pelletier E."/>
            <person name="Couloux A."/>
            <person name="Segurens B."/>
            <person name="Wincker P."/>
            <person name="D'Hont A."/>
            <person name="Scarpelli C."/>
            <person name="Weissenbach J."/>
            <person name="Salanoubat M."/>
            <person name="Quetier F."/>
            <person name="Yu Y."/>
            <person name="Kim H.R."/>
            <person name="Rambo T."/>
            <person name="Currie J."/>
            <person name="Collura K."/>
            <person name="Luo M."/>
            <person name="Yang T."/>
            <person name="Ammiraju J.S.S."/>
            <person name="Engler F."/>
            <person name="Soderlund C."/>
            <person name="Wing R.A."/>
            <person name="Palmer L.E."/>
            <person name="de la Bastide M."/>
            <person name="Spiegel L."/>
            <person name="Nascimento L."/>
            <person name="Zutavern T."/>
            <person name="O'Shaughnessy A."/>
            <person name="Dike S."/>
            <person name="Dedhia N."/>
            <person name="Preston R."/>
            <person name="Balija V."/>
            <person name="McCombie W.R."/>
            <person name="Chow T."/>
            <person name="Chen H."/>
            <person name="Chung M."/>
            <person name="Chen C."/>
            <person name="Shaw J."/>
            <person name="Wu H."/>
            <person name="Hsiao K."/>
            <person name="Chao Y."/>
            <person name="Chu M."/>
            <person name="Cheng C."/>
            <person name="Hour A."/>
            <person name="Lee P."/>
            <person name="Lin S."/>
            <person name="Lin Y."/>
            <person name="Liou J."/>
            <person name="Liu S."/>
            <person name="Hsing Y."/>
            <person name="Raghuvanshi S."/>
            <person name="Mohanty A."/>
            <person name="Bharti A.K."/>
            <person name="Gaur A."/>
            <person name="Gupta V."/>
            <person name="Kumar D."/>
            <person name="Ravi V."/>
            <person name="Vij S."/>
            <person name="Kapur A."/>
            <person name="Khurana P."/>
            <person name="Khurana P."/>
            <person name="Khurana J.P."/>
            <person name="Tyagi A.K."/>
            <person name="Gaikwad K."/>
            <person name="Singh A."/>
            <person name="Dalal V."/>
            <person name="Srivastava S."/>
            <person name="Dixit A."/>
            <person name="Pal A.K."/>
            <person name="Ghazi I.A."/>
            <person name="Yadav M."/>
            <person name="Pandit A."/>
            <person name="Bhargava A."/>
            <person name="Sureshbabu K."/>
            <person name="Batra K."/>
            <person name="Sharma T.R."/>
            <person name="Mohapatra T."/>
            <person name="Singh N.K."/>
            <person name="Messing J."/>
            <person name="Nelson A.B."/>
            <person name="Fuks G."/>
            <person name="Kavchok S."/>
            <person name="Keizer G."/>
            <person name="Linton E."/>
            <person name="Llaca V."/>
            <person name="Song R."/>
            <person name="Tanyolac B."/>
            <person name="Young S."/>
            <person name="Ho-Il K."/>
            <person name="Hahn J.H."/>
            <person name="Sangsakoo G."/>
            <person name="Vanavichit A."/>
            <person name="de Mattos Luiz.A.T."/>
            <person name="Zimmer P.D."/>
            <person name="Malone G."/>
            <person name="Dellagostin O."/>
            <person name="de Oliveira A.C."/>
            <person name="Bevan M."/>
            <person name="Bancroft I."/>
            <person name="Minx P."/>
            <person name="Cordum H."/>
            <person name="Wilson R."/>
            <person name="Cheng Z."/>
            <person name="Jin W."/>
            <person name="Jiang J."/>
            <person name="Leong S.A."/>
            <person name="Iwama H."/>
            <person name="Gojobori T."/>
            <person name="Itoh T."/>
            <person name="Niimura Y."/>
            <person name="Fujii Y."/>
            <person name="Habara T."/>
            <person name="Sakai H."/>
            <person name="Sato Y."/>
            <person name="Wilson G."/>
            <person name="Kumar K."/>
            <person name="McCouch S."/>
            <person name="Juretic N."/>
            <person name="Hoen D."/>
            <person name="Wright S."/>
            <person name="Bruskiewich R."/>
            <person name="Bureau T."/>
            <person name="Miyao A."/>
            <person name="Hirochika H."/>
            <person name="Nishikawa T."/>
            <person name="Kadowaki K."/>
            <person name="Sugiura M."/>
            <person name="Burr B."/>
            <person name="Sasaki T."/>
        </authorList>
    </citation>
    <scope>NUCLEOTIDE SEQUENCE [LARGE SCALE GENOMIC DNA]</scope>
    <source>
        <strain evidence="3">cv. Nipponbare</strain>
    </source>
</reference>